<feature type="domain" description="HAMP" evidence="8">
    <location>
        <begin position="372"/>
        <end position="414"/>
    </location>
</feature>
<dbReference type="CDD" id="cd18774">
    <property type="entry name" value="PDC2_HK_sensor"/>
    <property type="match status" value="1"/>
</dbReference>
<dbReference type="SMART" id="SM00283">
    <property type="entry name" value="MA"/>
    <property type="match status" value="1"/>
</dbReference>
<dbReference type="SUPFAM" id="SSF58104">
    <property type="entry name" value="Methyl-accepting chemotaxis protein (MCP) signaling domain"/>
    <property type="match status" value="1"/>
</dbReference>
<dbReference type="AlphaFoldDB" id="A0A2I8VEF4"/>
<feature type="region of interest" description="Disordered" evidence="5">
    <location>
        <begin position="717"/>
        <end position="752"/>
    </location>
</feature>
<feature type="coiled-coil region" evidence="4">
    <location>
        <begin position="448"/>
        <end position="475"/>
    </location>
</feature>
<dbReference type="InterPro" id="IPR003660">
    <property type="entry name" value="HAMP_dom"/>
</dbReference>
<name>A0A2I8VEF4_9EURY</name>
<dbReference type="Proteomes" id="UP000236584">
    <property type="component" value="Chromosome"/>
</dbReference>
<dbReference type="OrthoDB" id="8523at2157"/>
<reference evidence="9 10" key="1">
    <citation type="submission" date="2018-01" db="EMBL/GenBank/DDBJ databases">
        <title>Complete genome sequence of Salinigranum rubrum GX10T, an extremely halophilic archaeon isolated from a marine solar saltern.</title>
        <authorList>
            <person name="Han S."/>
        </authorList>
    </citation>
    <scope>NUCLEOTIDE SEQUENCE [LARGE SCALE GENOMIC DNA]</scope>
    <source>
        <strain evidence="9 10">GX10</strain>
    </source>
</reference>
<dbReference type="Gene3D" id="6.10.250.1910">
    <property type="match status" value="1"/>
</dbReference>
<keyword evidence="4" id="KW-0175">Coiled coil</keyword>
<feature type="domain" description="HAMP" evidence="8">
    <location>
        <begin position="302"/>
        <end position="354"/>
    </location>
</feature>
<dbReference type="PROSITE" id="PS50885">
    <property type="entry name" value="HAMP"/>
    <property type="match status" value="2"/>
</dbReference>
<comment type="similarity">
    <text evidence="2">Belongs to the methyl-accepting chemotaxis (MCP) protein family.</text>
</comment>
<dbReference type="CDD" id="cd06225">
    <property type="entry name" value="HAMP"/>
    <property type="match status" value="2"/>
</dbReference>
<evidence type="ECO:0000256" key="5">
    <source>
        <dbReference type="SAM" id="MobiDB-lite"/>
    </source>
</evidence>
<keyword evidence="10" id="KW-1185">Reference proteome</keyword>
<feature type="coiled-coil region" evidence="4">
    <location>
        <begin position="504"/>
        <end position="531"/>
    </location>
</feature>
<evidence type="ECO:0000256" key="4">
    <source>
        <dbReference type="SAM" id="Coils"/>
    </source>
</evidence>
<gene>
    <name evidence="9" type="ORF">C2R22_00430</name>
</gene>
<organism evidence="9 10">
    <name type="scientific">Salinigranum rubrum</name>
    <dbReference type="NCBI Taxonomy" id="755307"/>
    <lineage>
        <taxon>Archaea</taxon>
        <taxon>Methanobacteriati</taxon>
        <taxon>Methanobacteriota</taxon>
        <taxon>Stenosarchaea group</taxon>
        <taxon>Halobacteria</taxon>
        <taxon>Halobacteriales</taxon>
        <taxon>Haloferacaceae</taxon>
        <taxon>Salinigranum</taxon>
    </lineage>
</organism>
<feature type="transmembrane region" description="Helical" evidence="6">
    <location>
        <begin position="282"/>
        <end position="301"/>
    </location>
</feature>
<dbReference type="InterPro" id="IPR004089">
    <property type="entry name" value="MCPsignal_dom"/>
</dbReference>
<evidence type="ECO:0000313" key="9">
    <source>
        <dbReference type="EMBL" id="AUV80310.1"/>
    </source>
</evidence>
<dbReference type="InterPro" id="IPR004090">
    <property type="entry name" value="Chemotax_Me-accpt_rcpt"/>
</dbReference>
<keyword evidence="1 3" id="KW-0807">Transducer</keyword>
<dbReference type="RefSeq" id="WP_103423818.1">
    <property type="nucleotide sequence ID" value="NZ_CP026309.1"/>
</dbReference>
<dbReference type="Gene3D" id="1.10.287.950">
    <property type="entry name" value="Methyl-accepting chemotaxis protein"/>
    <property type="match status" value="1"/>
</dbReference>
<dbReference type="GO" id="GO:0006935">
    <property type="term" value="P:chemotaxis"/>
    <property type="evidence" value="ECO:0007669"/>
    <property type="project" value="InterPro"/>
</dbReference>
<feature type="transmembrane region" description="Helical" evidence="6">
    <location>
        <begin position="15"/>
        <end position="37"/>
    </location>
</feature>
<accession>A0A2I8VEF4</accession>
<protein>
    <submittedName>
        <fullName evidence="9">Transducer protein Htr36</fullName>
    </submittedName>
</protein>
<dbReference type="Pfam" id="PF00015">
    <property type="entry name" value="MCPsignal"/>
    <property type="match status" value="1"/>
</dbReference>
<evidence type="ECO:0000313" key="10">
    <source>
        <dbReference type="Proteomes" id="UP000236584"/>
    </source>
</evidence>
<dbReference type="EMBL" id="CP026309">
    <property type="protein sequence ID" value="AUV80310.1"/>
    <property type="molecule type" value="Genomic_DNA"/>
</dbReference>
<evidence type="ECO:0000256" key="1">
    <source>
        <dbReference type="ARBA" id="ARBA00023224"/>
    </source>
</evidence>
<feature type="domain" description="Methyl-accepting transducer" evidence="7">
    <location>
        <begin position="433"/>
        <end position="669"/>
    </location>
</feature>
<dbReference type="PROSITE" id="PS50111">
    <property type="entry name" value="CHEMOTAXIS_TRANSDUC_2"/>
    <property type="match status" value="1"/>
</dbReference>
<dbReference type="PANTHER" id="PTHR32089">
    <property type="entry name" value="METHYL-ACCEPTING CHEMOTAXIS PROTEIN MCPB"/>
    <property type="match status" value="1"/>
</dbReference>
<evidence type="ECO:0000256" key="2">
    <source>
        <dbReference type="ARBA" id="ARBA00029447"/>
    </source>
</evidence>
<evidence type="ECO:0000256" key="3">
    <source>
        <dbReference type="PROSITE-ProRule" id="PRU00284"/>
    </source>
</evidence>
<dbReference type="Pfam" id="PF00672">
    <property type="entry name" value="HAMP"/>
    <property type="match status" value="2"/>
</dbReference>
<dbReference type="GeneID" id="35590509"/>
<dbReference type="SMART" id="SM00304">
    <property type="entry name" value="HAMP"/>
    <property type="match status" value="2"/>
</dbReference>
<keyword evidence="6" id="KW-0472">Membrane</keyword>
<dbReference type="GO" id="GO:0016020">
    <property type="term" value="C:membrane"/>
    <property type="evidence" value="ECO:0007669"/>
    <property type="project" value="InterPro"/>
</dbReference>
<dbReference type="CDD" id="cd11386">
    <property type="entry name" value="MCP_signal"/>
    <property type="match status" value="1"/>
</dbReference>
<keyword evidence="6" id="KW-1133">Transmembrane helix</keyword>
<dbReference type="PRINTS" id="PR00260">
    <property type="entry name" value="CHEMTRNSDUCR"/>
</dbReference>
<dbReference type="GO" id="GO:0007165">
    <property type="term" value="P:signal transduction"/>
    <property type="evidence" value="ECO:0007669"/>
    <property type="project" value="UniProtKB-KW"/>
</dbReference>
<dbReference type="KEGG" id="srub:C2R22_00430"/>
<evidence type="ECO:0000256" key="6">
    <source>
        <dbReference type="SAM" id="Phobius"/>
    </source>
</evidence>
<proteinExistence type="inferred from homology"/>
<sequence>MNGQSMLPSWLRRSYMRQFVATVLVVMVVVAGFGFFVQNMIGDELRDDTQTELRRVAELEADGFAGWVETNKRTVQLLSDSEAVQVIDTSTAVGALDQKRAQLPETVHALHLVDRRSGTVIGSTDDVREGAPLGTLGIVWMDQLLADAAQDDTLVSEGYRRDGTELVAFASPISGERALVMTVDTTERASQFSTPIEGGFTQVVDGNGIVEFAESEEAVLREYRWGADAVALQRGAADESGVVEQDGYVVGYAPVEGTDWVVLTHAPTGGAYGVVDLIERDVLLLVGLSALGFVVVGLTIGRSTVRALDDLAETARELEAGNLDVSVETDREDEIGRLYGAFGAMRDAIHEQLREANALAEHLDRKAASYDAAMERAADGDLTVRVDPESESEAMRKVGEGFNEMVASVESTLTQVQSFADSVATASEEVTAGADEVSRASDEVALSVEEISDGAAEQEERLEEVSAEMTDLSATVEEIASSSAEVARTSETAADSAEAGAGYASDAMAEMRRIERQSERSAEEVAALDEEMNRIGEVVSLIEGVAEQTNLLALNASIEAAGAGDAGDGFAVVADEIKALAEEVTESTAEVAGLVEDVQASTTSAVDDMAEMRERVADGADTVEEALDALDEISEDVTAANAGVQSISDATDEQATTAEQVVGVVDRVATVGRQTAAEAQSVSAAAEEQTASLSEVSDSADSLAASAARLSSTLDAFELGERDGSHAPARTPTGDGGVAATDGGEPPSTERR</sequence>
<evidence type="ECO:0000259" key="7">
    <source>
        <dbReference type="PROSITE" id="PS50111"/>
    </source>
</evidence>
<keyword evidence="6" id="KW-0812">Transmembrane</keyword>
<dbReference type="GO" id="GO:0004888">
    <property type="term" value="F:transmembrane signaling receptor activity"/>
    <property type="evidence" value="ECO:0007669"/>
    <property type="project" value="InterPro"/>
</dbReference>
<dbReference type="PANTHER" id="PTHR32089:SF112">
    <property type="entry name" value="LYSOZYME-LIKE PROTEIN-RELATED"/>
    <property type="match status" value="1"/>
</dbReference>
<evidence type="ECO:0000259" key="8">
    <source>
        <dbReference type="PROSITE" id="PS50885"/>
    </source>
</evidence>